<dbReference type="InterPro" id="IPR027417">
    <property type="entry name" value="P-loop_NTPase"/>
</dbReference>
<dbReference type="GO" id="GO:0005524">
    <property type="term" value="F:ATP binding"/>
    <property type="evidence" value="ECO:0007669"/>
    <property type="project" value="UniProtKB-KW"/>
</dbReference>
<dbReference type="AlphaFoldDB" id="A0A928KY03"/>
<dbReference type="SMART" id="SM01043">
    <property type="entry name" value="BTAD"/>
    <property type="match status" value="1"/>
</dbReference>
<name>A0A928KY03_9FIRM</name>
<evidence type="ECO:0000259" key="4">
    <source>
        <dbReference type="SMART" id="SM01043"/>
    </source>
</evidence>
<dbReference type="Proteomes" id="UP000754750">
    <property type="component" value="Unassembled WGS sequence"/>
</dbReference>
<evidence type="ECO:0000313" key="5">
    <source>
        <dbReference type="EMBL" id="MBE6834160.1"/>
    </source>
</evidence>
<evidence type="ECO:0000256" key="2">
    <source>
        <dbReference type="ARBA" id="ARBA00022840"/>
    </source>
</evidence>
<evidence type="ECO:0000256" key="3">
    <source>
        <dbReference type="PROSITE-ProRule" id="PRU00339"/>
    </source>
</evidence>
<organism evidence="5 6">
    <name type="scientific">Faecalispora sporosphaeroides</name>
    <dbReference type="NCBI Taxonomy" id="1549"/>
    <lineage>
        <taxon>Bacteria</taxon>
        <taxon>Bacillati</taxon>
        <taxon>Bacillota</taxon>
        <taxon>Clostridia</taxon>
        <taxon>Eubacteriales</taxon>
        <taxon>Oscillospiraceae</taxon>
        <taxon>Faecalispora</taxon>
    </lineage>
</organism>
<reference evidence="5" key="1">
    <citation type="submission" date="2019-04" db="EMBL/GenBank/DDBJ databases">
        <title>Evolution of Biomass-Degrading Anaerobic Consortia Revealed by Metagenomics.</title>
        <authorList>
            <person name="Peng X."/>
        </authorList>
    </citation>
    <scope>NUCLEOTIDE SEQUENCE</scope>
    <source>
        <strain evidence="5">SIG551</strain>
    </source>
</reference>
<dbReference type="SUPFAM" id="SSF52540">
    <property type="entry name" value="P-loop containing nucleoside triphosphate hydrolases"/>
    <property type="match status" value="1"/>
</dbReference>
<dbReference type="Gene3D" id="3.40.50.300">
    <property type="entry name" value="P-loop containing nucleotide triphosphate hydrolases"/>
    <property type="match status" value="1"/>
</dbReference>
<keyword evidence="3" id="KW-0802">TPR repeat</keyword>
<dbReference type="PANTHER" id="PTHR16305">
    <property type="entry name" value="TESTICULAR SOLUBLE ADENYLYL CYCLASE"/>
    <property type="match status" value="1"/>
</dbReference>
<dbReference type="PANTHER" id="PTHR16305:SF28">
    <property type="entry name" value="GUANYLATE CYCLASE DOMAIN-CONTAINING PROTEIN"/>
    <property type="match status" value="1"/>
</dbReference>
<feature type="domain" description="Bacterial transcriptional activator" evidence="4">
    <location>
        <begin position="92"/>
        <end position="212"/>
    </location>
</feature>
<comment type="caution">
    <text evidence="5">The sequence shown here is derived from an EMBL/GenBank/DDBJ whole genome shotgun (WGS) entry which is preliminary data.</text>
</comment>
<dbReference type="PROSITE" id="PS50005">
    <property type="entry name" value="TPR"/>
    <property type="match status" value="1"/>
</dbReference>
<proteinExistence type="predicted"/>
<dbReference type="GO" id="GO:0005737">
    <property type="term" value="C:cytoplasm"/>
    <property type="evidence" value="ECO:0007669"/>
    <property type="project" value="TreeGrafter"/>
</dbReference>
<dbReference type="SUPFAM" id="SSF48452">
    <property type="entry name" value="TPR-like"/>
    <property type="match status" value="2"/>
</dbReference>
<feature type="repeat" description="TPR" evidence="3">
    <location>
        <begin position="815"/>
        <end position="848"/>
    </location>
</feature>
<dbReference type="Pfam" id="PF03704">
    <property type="entry name" value="BTAD"/>
    <property type="match status" value="1"/>
</dbReference>
<dbReference type="SMART" id="SM00028">
    <property type="entry name" value="TPR"/>
    <property type="match status" value="4"/>
</dbReference>
<evidence type="ECO:0000313" key="6">
    <source>
        <dbReference type="Proteomes" id="UP000754750"/>
    </source>
</evidence>
<protein>
    <submittedName>
        <fullName evidence="5">Transcriptional regulator</fullName>
    </submittedName>
</protein>
<dbReference type="InterPro" id="IPR041664">
    <property type="entry name" value="AAA_16"/>
</dbReference>
<gene>
    <name evidence="5" type="ORF">E7512_11395</name>
</gene>
<dbReference type="InterPro" id="IPR019734">
    <property type="entry name" value="TPR_rpt"/>
</dbReference>
<dbReference type="Pfam" id="PF13191">
    <property type="entry name" value="AAA_16"/>
    <property type="match status" value="1"/>
</dbReference>
<sequence>MLDGQQVLLPFKKAEALLYCLALKKTISREQAANLLWDSDDSQVAKKNLRHTLYTIKKTFDLELIVSPKKHLLTLNPELSYDIDYDNFMKNCDFSLCDGELMQGFSLKNADAFENWLDMERTELKEYYLRQLYDSMIHAAGKDVPETESLFAKYVKKDPLDERVYQLMMECYQRNGLYYKGIKVYQNISKLLNAELRIAPCNELAQLHRELLSAWTQSSTEEPEQPMVHVIGRKEEMQYLMKSYRSFLLGTPTAIFVLGDNGVGKTYLINHFFDSIGEDSCIVLKTICFQEEREFILQPWNTIMLQLDQYIRSHNISVPANYMNHINTLFPLFGDRPLSVQVPEDIMISYNYRTTRNSVLKLFSLVGEETPIILFFDNIQFMDNLSLELLSLIIRERNPNIMCICTCLDVQPPQLQKQINALLREKFATQLLLEPFSEQVVKDILVDRLGPDALNDQIIRHIYQDSEGNGFFLDLLMSYLTQDAGASGVHMPTNPQDILLARLEELSTDSRQLLDTISVCPESITLDIVEYIFNRNTLEIIELTDDLKQRSLIREKVSDGQIRFQFRHAKMQDFVHSQLSPSKRRLLHARVANYYEEAAELVRNNSWYQRVIYHYAQAGNDAKVLQYKILSLSDYSRFNYELYPILQLQKDSALKAPKQLTKYFDELTAELVRLYNYQPNALDFAEMETWLYLVIGKYCISQGQYKKGLDAIHRSLSHAEYLEEHPQMHIACLRQLTFYGIQVGDTGLMCENIQKSMEIAKENRLGIDYAIECRLYGLYLLMCGRYDESREQLNQAINRFESASLDAQNYVLNLAACYNYLGELERKQQNFEHSLEYYDRALEICSDRKYPKNPTFYSNQARALLAMGKKEQAADRFFTANKLYDASSILVGRGITKSYCALLYAAEGNFKDSKLLLAEAERHAQILASPMSLGILERIKAILIKNYPEEFTDVIPEGYEACCANAEKHMGHLPGAYELYLPLELADMTI</sequence>
<dbReference type="InterPro" id="IPR005158">
    <property type="entry name" value="BTAD"/>
</dbReference>
<evidence type="ECO:0000256" key="1">
    <source>
        <dbReference type="ARBA" id="ARBA00022741"/>
    </source>
</evidence>
<dbReference type="EMBL" id="SVNY01000005">
    <property type="protein sequence ID" value="MBE6834160.1"/>
    <property type="molecule type" value="Genomic_DNA"/>
</dbReference>
<keyword evidence="1" id="KW-0547">Nucleotide-binding</keyword>
<keyword evidence="2" id="KW-0067">ATP-binding</keyword>
<dbReference type="InterPro" id="IPR011990">
    <property type="entry name" value="TPR-like_helical_dom_sf"/>
</dbReference>
<dbReference type="GO" id="GO:0004016">
    <property type="term" value="F:adenylate cyclase activity"/>
    <property type="evidence" value="ECO:0007669"/>
    <property type="project" value="TreeGrafter"/>
</dbReference>
<accession>A0A928KY03</accession>
<dbReference type="Gene3D" id="1.25.40.10">
    <property type="entry name" value="Tetratricopeptide repeat domain"/>
    <property type="match status" value="2"/>
</dbReference>